<dbReference type="Pfam" id="PF00069">
    <property type="entry name" value="Pkinase"/>
    <property type="match status" value="1"/>
</dbReference>
<dbReference type="AlphaFoldDB" id="A0A835YH77"/>
<reference evidence="2" key="1">
    <citation type="submission" date="2021-02" db="EMBL/GenBank/DDBJ databases">
        <title>First Annotated Genome of the Yellow-green Alga Tribonema minus.</title>
        <authorList>
            <person name="Mahan K.M."/>
        </authorList>
    </citation>
    <scope>NUCLEOTIDE SEQUENCE</scope>
    <source>
        <strain evidence="2">UTEX B ZZ1240</strain>
    </source>
</reference>
<protein>
    <recommendedName>
        <fullName evidence="1">Protein kinase domain-containing protein</fullName>
    </recommendedName>
</protein>
<dbReference type="OrthoDB" id="3247966at2759"/>
<dbReference type="Proteomes" id="UP000664859">
    <property type="component" value="Unassembled WGS sequence"/>
</dbReference>
<name>A0A835YH77_9STRA</name>
<dbReference type="Gene3D" id="1.10.510.10">
    <property type="entry name" value="Transferase(Phosphotransferase) domain 1"/>
    <property type="match status" value="1"/>
</dbReference>
<comment type="caution">
    <text evidence="2">The sequence shown here is derived from an EMBL/GenBank/DDBJ whole genome shotgun (WGS) entry which is preliminary data.</text>
</comment>
<dbReference type="InterPro" id="IPR000719">
    <property type="entry name" value="Prot_kinase_dom"/>
</dbReference>
<dbReference type="InterPro" id="IPR011009">
    <property type="entry name" value="Kinase-like_dom_sf"/>
</dbReference>
<evidence type="ECO:0000313" key="2">
    <source>
        <dbReference type="EMBL" id="KAG5175349.1"/>
    </source>
</evidence>
<dbReference type="InterPro" id="IPR008266">
    <property type="entry name" value="Tyr_kinase_AS"/>
</dbReference>
<gene>
    <name evidence="2" type="ORF">JKP88DRAFT_265861</name>
</gene>
<keyword evidence="3" id="KW-1185">Reference proteome</keyword>
<proteinExistence type="predicted"/>
<feature type="domain" description="Protein kinase" evidence="1">
    <location>
        <begin position="302"/>
        <end position="608"/>
    </location>
</feature>
<evidence type="ECO:0000259" key="1">
    <source>
        <dbReference type="PROSITE" id="PS50011"/>
    </source>
</evidence>
<organism evidence="2 3">
    <name type="scientific">Tribonema minus</name>
    <dbReference type="NCBI Taxonomy" id="303371"/>
    <lineage>
        <taxon>Eukaryota</taxon>
        <taxon>Sar</taxon>
        <taxon>Stramenopiles</taxon>
        <taxon>Ochrophyta</taxon>
        <taxon>PX clade</taxon>
        <taxon>Xanthophyceae</taxon>
        <taxon>Tribonematales</taxon>
        <taxon>Tribonemataceae</taxon>
        <taxon>Tribonema</taxon>
    </lineage>
</organism>
<dbReference type="SUPFAM" id="SSF56112">
    <property type="entry name" value="Protein kinase-like (PK-like)"/>
    <property type="match status" value="1"/>
</dbReference>
<sequence>MQEASKEKWDLLDALLAEKFPDAVLRNLVFTDVVRAALVARGLFHAGAIKGAKFEDISGFPCDAGVAGTLKEAFTGDAQAGASAGIDAGGAAATAAPHSAVLWIFVCTALCMSLTQLADTSEEFANELFAPFTKAAFPTQLELQSLSSLLNLPPVKQIPVPAVYMNPASNLWLDDTHPLFRAATATESAFRLSTKLCNALTISWRTGISSELGHTSYWDNMGGDLPEYAAGLLGFSAVVQRDVTDNTISVAKKKRDYMVLLDGQLCVGGEDKTNKCDFQMAVNECSKKHNGANAAVYGRLGYILLVVKAGGDFGVYALPVNAAADMSPQVVLQKFSVNHVHVVTQTGRRRALRTFINITRWVRTIHELNLLPPKPVLPLLTTVDRPSPYTGTCHSSSEMCGWTQMTMHLRSVVKEMSTPTERVPLLLEVYRMLSLAMPQTGQTVPHTARCIKMDPQPAMQTVRLQLEPVAVRWVVHTAKDLQSMCADVLQALCAVHDRGFVHRDVRQDNILLADTGYVLIDWELAARVGDTVFWDPKPEHVPPTVRRDTSWQPWMDVWQLGRVIHALQPSRHAGSARADFVDRLCTANAERRFPSARVALQNVHLAEW</sequence>
<dbReference type="EMBL" id="JAFCMP010000551">
    <property type="protein sequence ID" value="KAG5175349.1"/>
    <property type="molecule type" value="Genomic_DNA"/>
</dbReference>
<evidence type="ECO:0000313" key="3">
    <source>
        <dbReference type="Proteomes" id="UP000664859"/>
    </source>
</evidence>
<dbReference type="GO" id="GO:0005524">
    <property type="term" value="F:ATP binding"/>
    <property type="evidence" value="ECO:0007669"/>
    <property type="project" value="InterPro"/>
</dbReference>
<accession>A0A835YH77</accession>
<dbReference type="PROSITE" id="PS00109">
    <property type="entry name" value="PROTEIN_KINASE_TYR"/>
    <property type="match status" value="1"/>
</dbReference>
<dbReference type="GO" id="GO:0004672">
    <property type="term" value="F:protein kinase activity"/>
    <property type="evidence" value="ECO:0007669"/>
    <property type="project" value="InterPro"/>
</dbReference>
<dbReference type="PROSITE" id="PS50011">
    <property type="entry name" value="PROTEIN_KINASE_DOM"/>
    <property type="match status" value="1"/>
</dbReference>